<dbReference type="InterPro" id="IPR021255">
    <property type="entry name" value="DUF2807"/>
</dbReference>
<proteinExistence type="predicted"/>
<dbReference type="EMBL" id="QUSZ01003025">
    <property type="protein sequence ID" value="RHY20038.1"/>
    <property type="molecule type" value="Genomic_DNA"/>
</dbReference>
<gene>
    <name evidence="3" type="ORF">DYB36_005110</name>
</gene>
<evidence type="ECO:0000313" key="4">
    <source>
        <dbReference type="Proteomes" id="UP000265427"/>
    </source>
</evidence>
<dbReference type="PANTHER" id="PTHR39200">
    <property type="entry name" value="HYPOTHETICAL EXPORTED PROTEIN"/>
    <property type="match status" value="1"/>
</dbReference>
<dbReference type="PANTHER" id="PTHR39200:SF1">
    <property type="entry name" value="AUTO-TRANSPORTER ADHESIN HEAD GIN DOMAIN-CONTAINING PROTEIN-RELATED"/>
    <property type="match status" value="1"/>
</dbReference>
<keyword evidence="1" id="KW-0812">Transmembrane</keyword>
<organism evidence="3 4">
    <name type="scientific">Aphanomyces astaci</name>
    <name type="common">Crayfish plague agent</name>
    <dbReference type="NCBI Taxonomy" id="112090"/>
    <lineage>
        <taxon>Eukaryota</taxon>
        <taxon>Sar</taxon>
        <taxon>Stramenopiles</taxon>
        <taxon>Oomycota</taxon>
        <taxon>Saprolegniomycetes</taxon>
        <taxon>Saprolegniales</taxon>
        <taxon>Verrucalvaceae</taxon>
        <taxon>Aphanomyces</taxon>
    </lineage>
</organism>
<evidence type="ECO:0000256" key="1">
    <source>
        <dbReference type="SAM" id="Phobius"/>
    </source>
</evidence>
<keyword evidence="1" id="KW-1133">Transmembrane helix</keyword>
<dbReference type="Proteomes" id="UP000265427">
    <property type="component" value="Unassembled WGS sequence"/>
</dbReference>
<accession>A0A397BGX0</accession>
<feature type="transmembrane region" description="Helical" evidence="1">
    <location>
        <begin position="384"/>
        <end position="402"/>
    </location>
</feature>
<reference evidence="3 4" key="1">
    <citation type="submission" date="2018-08" db="EMBL/GenBank/DDBJ databases">
        <title>Aphanomyces genome sequencing and annotation.</title>
        <authorList>
            <person name="Minardi D."/>
            <person name="Oidtmann B."/>
            <person name="Van Der Giezen M."/>
            <person name="Studholme D.J."/>
        </authorList>
    </citation>
    <scope>NUCLEOTIDE SEQUENCE [LARGE SCALE GENOMIC DNA]</scope>
    <source>
        <strain evidence="3 4">Kv</strain>
    </source>
</reference>
<dbReference type="Pfam" id="PF10988">
    <property type="entry name" value="DUF2807"/>
    <property type="match status" value="1"/>
</dbReference>
<dbReference type="Gene3D" id="2.160.20.120">
    <property type="match status" value="1"/>
</dbReference>
<sequence length="413" mass="43422">MSDTNSSPNNFVRTWTSGDGTLSGLNSLLPGRLVLSYDPSLNEPATVVVTSSSQELAELVQAEIVPGRKADFYVTGSERVLKLSFPPQNIDISASLLVEVKFNHPISTLTTSTETIVSSGTLSLQNIAANVRVSSLGSKNVWVESANAVTVSKLDITAEGHGIVYVTAPAVTSTKRIKLEVLGSGSVAIQAASVSTDELKTSVLGSGSAYVHGTVDASDLQSEVLGSGSINYYPAGHCGSSKISLLGSGNAYVASVACTTTKVEVLGSGSAYVQTVDTLSRSGFGSGHVNYFNATPAHLPKEKKHQWYWSPRTPKVVPTLENKFVTFEVAAEPAPLKEGVPVRVYQTVGWFSWPSRGGNVVTDGSSTLTTRLGSGVGPKTAEEFGVGSLAVVLVAIVAFFVFKKNQRRGYAVL</sequence>
<dbReference type="VEuPathDB" id="FungiDB:H257_03760"/>
<protein>
    <recommendedName>
        <fullName evidence="2">Putative auto-transporter adhesin head GIN domain-containing protein</fullName>
    </recommendedName>
</protein>
<evidence type="ECO:0000313" key="3">
    <source>
        <dbReference type="EMBL" id="RHY20038.1"/>
    </source>
</evidence>
<keyword evidence="1" id="KW-0472">Membrane</keyword>
<dbReference type="AlphaFoldDB" id="A0A397BGX0"/>
<comment type="caution">
    <text evidence="3">The sequence shown here is derived from an EMBL/GenBank/DDBJ whole genome shotgun (WGS) entry which is preliminary data.</text>
</comment>
<name>A0A397BGX0_APHAT</name>
<evidence type="ECO:0000259" key="2">
    <source>
        <dbReference type="Pfam" id="PF10988"/>
    </source>
</evidence>
<feature type="domain" description="Putative auto-transporter adhesin head GIN" evidence="2">
    <location>
        <begin position="183"/>
        <end position="293"/>
    </location>
</feature>